<evidence type="ECO:0000256" key="3">
    <source>
        <dbReference type="ARBA" id="ARBA00022519"/>
    </source>
</evidence>
<keyword evidence="6 7" id="KW-0012">Acyltransferase</keyword>
<keyword evidence="8" id="KW-1185">Reference proteome</keyword>
<evidence type="ECO:0000313" key="8">
    <source>
        <dbReference type="Proteomes" id="UP000295293"/>
    </source>
</evidence>
<protein>
    <submittedName>
        <fullName evidence="7">Putative LPLAT superfamily acyltransferase</fullName>
    </submittedName>
</protein>
<dbReference type="GO" id="GO:0016746">
    <property type="term" value="F:acyltransferase activity"/>
    <property type="evidence" value="ECO:0007669"/>
    <property type="project" value="UniProtKB-KW"/>
</dbReference>
<dbReference type="EMBL" id="SNZH01000002">
    <property type="protein sequence ID" value="TDR47795.1"/>
    <property type="molecule type" value="Genomic_DNA"/>
</dbReference>
<organism evidence="7 8">
    <name type="scientific">Tahibacter aquaticus</name>
    <dbReference type="NCBI Taxonomy" id="520092"/>
    <lineage>
        <taxon>Bacteria</taxon>
        <taxon>Pseudomonadati</taxon>
        <taxon>Pseudomonadota</taxon>
        <taxon>Gammaproteobacteria</taxon>
        <taxon>Lysobacterales</taxon>
        <taxon>Rhodanobacteraceae</taxon>
        <taxon>Tahibacter</taxon>
    </lineage>
</organism>
<comment type="caution">
    <text evidence="7">The sequence shown here is derived from an EMBL/GenBank/DDBJ whole genome shotgun (WGS) entry which is preliminary data.</text>
</comment>
<evidence type="ECO:0000313" key="7">
    <source>
        <dbReference type="EMBL" id="TDR47795.1"/>
    </source>
</evidence>
<dbReference type="OrthoDB" id="9808633at2"/>
<keyword evidence="4 7" id="KW-0808">Transferase</keyword>
<accession>A0A4R6Z7P3</accession>
<keyword evidence="5" id="KW-0472">Membrane</keyword>
<dbReference type="GO" id="GO:0009247">
    <property type="term" value="P:glycolipid biosynthetic process"/>
    <property type="evidence" value="ECO:0007669"/>
    <property type="project" value="UniProtKB-ARBA"/>
</dbReference>
<dbReference type="Pfam" id="PF03279">
    <property type="entry name" value="Lip_A_acyltrans"/>
    <property type="match status" value="1"/>
</dbReference>
<dbReference type="RefSeq" id="WP_133817503.1">
    <property type="nucleotide sequence ID" value="NZ_SNZH01000002.1"/>
</dbReference>
<reference evidence="7 8" key="1">
    <citation type="submission" date="2019-03" db="EMBL/GenBank/DDBJ databases">
        <title>Genomic Encyclopedia of Type Strains, Phase IV (KMG-IV): sequencing the most valuable type-strain genomes for metagenomic binning, comparative biology and taxonomic classification.</title>
        <authorList>
            <person name="Goeker M."/>
        </authorList>
    </citation>
    <scope>NUCLEOTIDE SEQUENCE [LARGE SCALE GENOMIC DNA]</scope>
    <source>
        <strain evidence="7 8">DSM 21667</strain>
    </source>
</reference>
<evidence type="ECO:0000256" key="4">
    <source>
        <dbReference type="ARBA" id="ARBA00022679"/>
    </source>
</evidence>
<dbReference type="AlphaFoldDB" id="A0A4R6Z7P3"/>
<keyword evidence="2" id="KW-1003">Cell membrane</keyword>
<evidence type="ECO:0000256" key="2">
    <source>
        <dbReference type="ARBA" id="ARBA00022475"/>
    </source>
</evidence>
<dbReference type="GO" id="GO:0005886">
    <property type="term" value="C:plasma membrane"/>
    <property type="evidence" value="ECO:0007669"/>
    <property type="project" value="UniProtKB-SubCell"/>
</dbReference>
<dbReference type="CDD" id="cd07984">
    <property type="entry name" value="LPLAT_LABLAT-like"/>
    <property type="match status" value="1"/>
</dbReference>
<name>A0A4R6Z7P3_9GAMM</name>
<evidence type="ECO:0000256" key="6">
    <source>
        <dbReference type="ARBA" id="ARBA00023315"/>
    </source>
</evidence>
<comment type="subcellular location">
    <subcellularLocation>
        <location evidence="1">Cell inner membrane</location>
    </subcellularLocation>
</comment>
<gene>
    <name evidence="7" type="ORF">DFR29_102457</name>
</gene>
<evidence type="ECO:0000256" key="1">
    <source>
        <dbReference type="ARBA" id="ARBA00004533"/>
    </source>
</evidence>
<dbReference type="PIRSF" id="PIRSF028561">
    <property type="entry name" value="Ac_Trasf"/>
    <property type="match status" value="1"/>
</dbReference>
<keyword evidence="3" id="KW-0997">Cell inner membrane</keyword>
<dbReference type="InterPro" id="IPR004960">
    <property type="entry name" value="LipA_acyltrans"/>
</dbReference>
<dbReference type="PANTHER" id="PTHR30606">
    <property type="entry name" value="LIPID A BIOSYNTHESIS LAUROYL ACYLTRANSFERASE"/>
    <property type="match status" value="1"/>
</dbReference>
<dbReference type="Proteomes" id="UP000295293">
    <property type="component" value="Unassembled WGS sequence"/>
</dbReference>
<proteinExistence type="predicted"/>
<evidence type="ECO:0000256" key="5">
    <source>
        <dbReference type="ARBA" id="ARBA00023136"/>
    </source>
</evidence>
<dbReference type="PANTHER" id="PTHR30606:SF9">
    <property type="entry name" value="LIPID A BIOSYNTHESIS LAUROYLTRANSFERASE"/>
    <property type="match status" value="1"/>
</dbReference>
<sequence>MSNPHWTDRPEGGGHFAIWLIRNIALYGGRPFARLFLYPITLYFYFRRAPERQASRAFLARTLGRPPRMGEVMRHIHRFAGVILDRVFLLARDDVRQFQLSIHGLDMLFDTYRQGRGMLLLGSHLGSFEILRVLAREKPEVKLKVVLDKSQTPAITELLHALNPAIGDSVIDASGGGTAIVLGIKDAVEQGAVVALLGDRARQQEPTRRVPFLNESAPFPVAPYLIASVLDTPVLLCFGLYRGGNRYELHFEHFAERIEIPRSQRTARLDEWVARYAARVEHHARLDPYNWFNFYDFWQSDRIEPAVIDPAVADGEPRRA</sequence>
<dbReference type="InterPro" id="IPR014548">
    <property type="entry name" value="Ac_Trasf"/>
</dbReference>